<reference evidence="2" key="1">
    <citation type="journal article" date="2020" name="bioRxiv">
        <title>Whole genome comparisons of ergot fungi reveals the divergence and evolution of species within the genus Claviceps are the result of varying mechanisms driving genome evolution and host range expansion.</title>
        <authorList>
            <person name="Wyka S.A."/>
            <person name="Mondo S.J."/>
            <person name="Liu M."/>
            <person name="Dettman J."/>
            <person name="Nalam V."/>
            <person name="Broders K.D."/>
        </authorList>
    </citation>
    <scope>NUCLEOTIDE SEQUENCE</scope>
    <source>
        <strain evidence="2">CCC 602</strain>
    </source>
</reference>
<dbReference type="Proteomes" id="UP000748025">
    <property type="component" value="Unassembled WGS sequence"/>
</dbReference>
<dbReference type="AlphaFoldDB" id="A0A9P7T2P2"/>
<gene>
    <name evidence="2" type="ORF">E4U43_005315</name>
</gene>
<dbReference type="EMBL" id="SRPW01000348">
    <property type="protein sequence ID" value="KAG6015441.1"/>
    <property type="molecule type" value="Genomic_DNA"/>
</dbReference>
<name>A0A9P7T2P2_9HYPO</name>
<dbReference type="InterPro" id="IPR036047">
    <property type="entry name" value="F-box-like_dom_sf"/>
</dbReference>
<evidence type="ECO:0000313" key="2">
    <source>
        <dbReference type="EMBL" id="KAG6015441.1"/>
    </source>
</evidence>
<organism evidence="2 3">
    <name type="scientific">Claviceps pusilla</name>
    <dbReference type="NCBI Taxonomy" id="123648"/>
    <lineage>
        <taxon>Eukaryota</taxon>
        <taxon>Fungi</taxon>
        <taxon>Dikarya</taxon>
        <taxon>Ascomycota</taxon>
        <taxon>Pezizomycotina</taxon>
        <taxon>Sordariomycetes</taxon>
        <taxon>Hypocreomycetidae</taxon>
        <taxon>Hypocreales</taxon>
        <taxon>Clavicipitaceae</taxon>
        <taxon>Claviceps</taxon>
    </lineage>
</organism>
<dbReference type="SUPFAM" id="SSF81383">
    <property type="entry name" value="F-box domain"/>
    <property type="match status" value="1"/>
</dbReference>
<comment type="caution">
    <text evidence="2">The sequence shown here is derived from an EMBL/GenBank/DDBJ whole genome shotgun (WGS) entry which is preliminary data.</text>
</comment>
<evidence type="ECO:0000259" key="1">
    <source>
        <dbReference type="PROSITE" id="PS50181"/>
    </source>
</evidence>
<dbReference type="PROSITE" id="PS50181">
    <property type="entry name" value="FBOX"/>
    <property type="match status" value="1"/>
</dbReference>
<protein>
    <recommendedName>
        <fullName evidence="1">F-box domain-containing protein</fullName>
    </recommendedName>
</protein>
<feature type="domain" description="F-box" evidence="1">
    <location>
        <begin position="1"/>
        <end position="43"/>
    </location>
</feature>
<sequence length="773" mass="86745">MAQLPVEVFDIITSYLSRADVRNLRLVCREFETKASGQYFRNVVVPFRSELYSRLGPDMDGSGECTNPNLFSHGMRIFESFGPHMLRFALSLELDEDILACPPVKPTQEAIPTFWGIYRWPHQNYYRYTDLAILEETADETHGMKAALRCLTKVHNLGLNCDAGLGFLCGPDTRARKGASPQPVFSTVNWRKQNRSSLMTYEPSITIANSNSSAPHEKQPTTHPQLITFRKRILERMVTEAGYATSQIDDAIQVLLDTEGVSLSNLQLERRPTAPPDNVAEPDYEPVQDLGAKDSATHPLIPSCLTEAQKEMLLELEWAHRAMIQSFVLAIVNNALNDCLNNVTTFTVAKIPSCHLHIFCRDDVWKAIPNLKNFSLGVIADWRQVMVTNPGDVKSLRVSPVASVSKVFRLLNNYVGKYPNIESIHFEWICGGEFGAGSYQRNVFILPAPFYHQAELMALPTGVKKDTSTLLQLPYIKHLSLKNCWSSPHVFLQAIRQFSLASLEKLELESVSLSGPPTMARQGSFRPPFMPSVNQESIMAAMALFDGDVPLSEDAHQTIADSDFNVLVQQHLVEPIWPSTESDSQPSRDLEQPDLLSWAGLIDHFSPSVKVRNLVAKERGQPMDAGILASKAEAVRNYIPHVDTLHEDETKYHLKHLYFRSCGYVVVDTPFLNTAAILSNRRETLTVLLNKDLGPLMQNCTDKLLARISPFIKKSEKAVLEAFGMTFGWLPTYEKQDIIDARQEGVLRPGHGRFNGTIEANDEYSGADYYDSL</sequence>
<evidence type="ECO:0000313" key="3">
    <source>
        <dbReference type="Proteomes" id="UP000748025"/>
    </source>
</evidence>
<keyword evidence="3" id="KW-1185">Reference proteome</keyword>
<accession>A0A9P7T2P2</accession>
<dbReference type="OrthoDB" id="4194555at2759"/>
<proteinExistence type="predicted"/>
<dbReference type="InterPro" id="IPR001810">
    <property type="entry name" value="F-box_dom"/>
</dbReference>